<dbReference type="EMBL" id="CAJZBQ010000004">
    <property type="protein sequence ID" value="CAG9311440.1"/>
    <property type="molecule type" value="Genomic_DNA"/>
</dbReference>
<dbReference type="GO" id="GO:0005737">
    <property type="term" value="C:cytoplasm"/>
    <property type="evidence" value="ECO:0007669"/>
    <property type="project" value="UniProtKB-ARBA"/>
</dbReference>
<dbReference type="InterPro" id="IPR007305">
    <property type="entry name" value="Vesicle_transpt_Got1/SFT2"/>
</dbReference>
<dbReference type="Pfam" id="PF04178">
    <property type="entry name" value="Got1"/>
    <property type="match status" value="1"/>
</dbReference>
<evidence type="ECO:0000313" key="9">
    <source>
        <dbReference type="EMBL" id="CAG9311440.1"/>
    </source>
</evidence>
<dbReference type="Proteomes" id="UP001162131">
    <property type="component" value="Unassembled WGS sequence"/>
</dbReference>
<dbReference type="PANTHER" id="PTHR23137:SF36">
    <property type="entry name" value="VESICLE TRANSPORT PROTEIN SFT2C"/>
    <property type="match status" value="1"/>
</dbReference>
<dbReference type="InterPro" id="IPR011691">
    <property type="entry name" value="Vesicle_transpt_SFT2"/>
</dbReference>
<evidence type="ECO:0000313" key="10">
    <source>
        <dbReference type="Proteomes" id="UP001162131"/>
    </source>
</evidence>
<evidence type="ECO:0000256" key="4">
    <source>
        <dbReference type="ARBA" id="ARBA00022927"/>
    </source>
</evidence>
<evidence type="ECO:0000256" key="3">
    <source>
        <dbReference type="ARBA" id="ARBA00022692"/>
    </source>
</evidence>
<protein>
    <recommendedName>
        <fullName evidence="8">Vesicle transport protein</fullName>
    </recommendedName>
</protein>
<gene>
    <name evidence="9" type="ORF">BSTOLATCC_MIC3730</name>
</gene>
<dbReference type="PANTHER" id="PTHR23137">
    <property type="entry name" value="VESICLE TRANSPORT PROTEIN-RELATED"/>
    <property type="match status" value="1"/>
</dbReference>
<feature type="transmembrane region" description="Helical" evidence="8">
    <location>
        <begin position="76"/>
        <end position="99"/>
    </location>
</feature>
<sequence>MAARNFGQVLENLSFYQNKEQKSWLGKIKEYWKPETQPSKEEKSFLGSIASSIKKKGTDSMSIINNATQRTARLKYFFIFIALSIGLFVGSFTFLPMVLLFPQKFALLFSLASLTMQIALSYLKPTVWDYIKALFSSKENLVVSFVYFFSIFWTIYAAAILGSYIMVCISAIIQMFAIGWYIFSMFPGGYSGFLNLLKYGCKLCPCFSGDSLLPL</sequence>
<keyword evidence="3 8" id="KW-0812">Transmembrane</keyword>
<name>A0AAU9IPP7_9CILI</name>
<keyword evidence="6 8" id="KW-0472">Membrane</keyword>
<proteinExistence type="inferred from homology"/>
<comment type="caution">
    <text evidence="9">The sequence shown here is derived from an EMBL/GenBank/DDBJ whole genome shotgun (WGS) entry which is preliminary data.</text>
</comment>
<feature type="transmembrane region" description="Helical" evidence="8">
    <location>
        <begin position="144"/>
        <end position="172"/>
    </location>
</feature>
<evidence type="ECO:0000256" key="1">
    <source>
        <dbReference type="ARBA" id="ARBA00004141"/>
    </source>
</evidence>
<feature type="transmembrane region" description="Helical" evidence="8">
    <location>
        <begin position="178"/>
        <end position="197"/>
    </location>
</feature>
<evidence type="ECO:0000256" key="8">
    <source>
        <dbReference type="RuleBase" id="RU363111"/>
    </source>
</evidence>
<keyword evidence="10" id="KW-1185">Reference proteome</keyword>
<keyword evidence="2 8" id="KW-0813">Transport</keyword>
<dbReference type="AlphaFoldDB" id="A0AAU9IPP7"/>
<organism evidence="9 10">
    <name type="scientific">Blepharisma stoltei</name>
    <dbReference type="NCBI Taxonomy" id="1481888"/>
    <lineage>
        <taxon>Eukaryota</taxon>
        <taxon>Sar</taxon>
        <taxon>Alveolata</taxon>
        <taxon>Ciliophora</taxon>
        <taxon>Postciliodesmatophora</taxon>
        <taxon>Heterotrichea</taxon>
        <taxon>Heterotrichida</taxon>
        <taxon>Blepharismidae</taxon>
        <taxon>Blepharisma</taxon>
    </lineage>
</organism>
<dbReference type="GO" id="GO:0016192">
    <property type="term" value="P:vesicle-mediated transport"/>
    <property type="evidence" value="ECO:0007669"/>
    <property type="project" value="InterPro"/>
</dbReference>
<accession>A0AAU9IPP7</accession>
<comment type="function">
    <text evidence="8">May be involved in fusion of retrograde transport vesicles derived from an endocytic compartment with the Golgi complex.</text>
</comment>
<reference evidence="9" key="1">
    <citation type="submission" date="2021-09" db="EMBL/GenBank/DDBJ databases">
        <authorList>
            <consortium name="AG Swart"/>
            <person name="Singh M."/>
            <person name="Singh A."/>
            <person name="Seah K."/>
            <person name="Emmerich C."/>
        </authorList>
    </citation>
    <scope>NUCLEOTIDE SEQUENCE</scope>
    <source>
        <strain evidence="9">ATCC30299</strain>
    </source>
</reference>
<dbReference type="GO" id="GO:0012505">
    <property type="term" value="C:endomembrane system"/>
    <property type="evidence" value="ECO:0007669"/>
    <property type="project" value="UniProtKB-ARBA"/>
</dbReference>
<evidence type="ECO:0000256" key="2">
    <source>
        <dbReference type="ARBA" id="ARBA00022448"/>
    </source>
</evidence>
<evidence type="ECO:0000256" key="7">
    <source>
        <dbReference type="ARBA" id="ARBA00025800"/>
    </source>
</evidence>
<comment type="subcellular location">
    <subcellularLocation>
        <location evidence="1 8">Membrane</location>
        <topology evidence="1 8">Multi-pass membrane protein</topology>
    </subcellularLocation>
</comment>
<evidence type="ECO:0000256" key="5">
    <source>
        <dbReference type="ARBA" id="ARBA00022989"/>
    </source>
</evidence>
<dbReference type="GO" id="GO:0016020">
    <property type="term" value="C:membrane"/>
    <property type="evidence" value="ECO:0007669"/>
    <property type="project" value="UniProtKB-SubCell"/>
</dbReference>
<feature type="transmembrane region" description="Helical" evidence="8">
    <location>
        <begin position="105"/>
        <end position="123"/>
    </location>
</feature>
<dbReference type="GO" id="GO:0015031">
    <property type="term" value="P:protein transport"/>
    <property type="evidence" value="ECO:0007669"/>
    <property type="project" value="UniProtKB-KW"/>
</dbReference>
<comment type="similarity">
    <text evidence="7 8">Belongs to the SFT2 family.</text>
</comment>
<evidence type="ECO:0000256" key="6">
    <source>
        <dbReference type="ARBA" id="ARBA00023136"/>
    </source>
</evidence>
<keyword evidence="5 8" id="KW-1133">Transmembrane helix</keyword>
<keyword evidence="4 8" id="KW-0653">Protein transport</keyword>